<reference evidence="1" key="1">
    <citation type="journal article" date="2021" name="Proc. Natl. Acad. Sci. U.S.A.">
        <title>A Catalog of Tens of Thousands of Viruses from Human Metagenomes Reveals Hidden Associations with Chronic Diseases.</title>
        <authorList>
            <person name="Tisza M.J."/>
            <person name="Buck C.B."/>
        </authorList>
    </citation>
    <scope>NUCLEOTIDE SEQUENCE</scope>
    <source>
        <strain evidence="1">CtVif31</strain>
    </source>
</reference>
<evidence type="ECO:0000313" key="1">
    <source>
        <dbReference type="EMBL" id="DAE13594.1"/>
    </source>
</evidence>
<accession>A0A8S5Q373</accession>
<protein>
    <submittedName>
        <fullName evidence="1">Uncharacterized protein</fullName>
    </submittedName>
</protein>
<dbReference type="EMBL" id="BK015567">
    <property type="protein sequence ID" value="DAE13594.1"/>
    <property type="molecule type" value="Genomic_DNA"/>
</dbReference>
<name>A0A8S5Q373_9CAUD</name>
<sequence>MIYSGLDLTSLIVSMVTILRQQNSISGKNQTSKKCLK</sequence>
<proteinExistence type="predicted"/>
<organism evidence="1">
    <name type="scientific">Siphoviridae sp. ctVif31</name>
    <dbReference type="NCBI Taxonomy" id="2825532"/>
    <lineage>
        <taxon>Viruses</taxon>
        <taxon>Duplodnaviria</taxon>
        <taxon>Heunggongvirae</taxon>
        <taxon>Uroviricota</taxon>
        <taxon>Caudoviricetes</taxon>
    </lineage>
</organism>